<gene>
    <name evidence="2" type="ORF">PENTCL1PPCAC_15343</name>
</gene>
<feature type="transmembrane region" description="Helical" evidence="1">
    <location>
        <begin position="66"/>
        <end position="84"/>
    </location>
</feature>
<evidence type="ECO:0008006" key="4">
    <source>
        <dbReference type="Google" id="ProtNLM"/>
    </source>
</evidence>
<keyword evidence="1" id="KW-0472">Membrane</keyword>
<evidence type="ECO:0000313" key="2">
    <source>
        <dbReference type="EMBL" id="GMS93168.1"/>
    </source>
</evidence>
<comment type="caution">
    <text evidence="2">The sequence shown here is derived from an EMBL/GenBank/DDBJ whole genome shotgun (WGS) entry which is preliminary data.</text>
</comment>
<organism evidence="2 3">
    <name type="scientific">Pristionchus entomophagus</name>
    <dbReference type="NCBI Taxonomy" id="358040"/>
    <lineage>
        <taxon>Eukaryota</taxon>
        <taxon>Metazoa</taxon>
        <taxon>Ecdysozoa</taxon>
        <taxon>Nematoda</taxon>
        <taxon>Chromadorea</taxon>
        <taxon>Rhabditida</taxon>
        <taxon>Rhabditina</taxon>
        <taxon>Diplogasteromorpha</taxon>
        <taxon>Diplogasteroidea</taxon>
        <taxon>Neodiplogasteridae</taxon>
        <taxon>Pristionchus</taxon>
    </lineage>
</organism>
<proteinExistence type="predicted"/>
<keyword evidence="3" id="KW-1185">Reference proteome</keyword>
<feature type="non-terminal residue" evidence="2">
    <location>
        <position position="126"/>
    </location>
</feature>
<protein>
    <recommendedName>
        <fullName evidence="4">G protein-coupled receptor</fullName>
    </recommendedName>
</protein>
<evidence type="ECO:0000256" key="1">
    <source>
        <dbReference type="SAM" id="Phobius"/>
    </source>
</evidence>
<feature type="transmembrane region" description="Helical" evidence="1">
    <location>
        <begin position="22"/>
        <end position="45"/>
    </location>
</feature>
<reference evidence="2" key="1">
    <citation type="submission" date="2023-10" db="EMBL/GenBank/DDBJ databases">
        <title>Genome assembly of Pristionchus species.</title>
        <authorList>
            <person name="Yoshida K."/>
            <person name="Sommer R.J."/>
        </authorList>
    </citation>
    <scope>NUCLEOTIDE SEQUENCE</scope>
    <source>
        <strain evidence="2">RS0144</strain>
    </source>
</reference>
<feature type="transmembrane region" description="Helical" evidence="1">
    <location>
        <begin position="96"/>
        <end position="119"/>
    </location>
</feature>
<dbReference type="AlphaFoldDB" id="A0AAV5TDA8"/>
<sequence>MRFQWPRIGVTDMSPPFPRGRITAANILLFYLPIVEDFLNIVIALNRLTAMATYVKLPVGEDLPVYLLYPLTLQTFPKLYFVIVPSSPIAGYVVQYLPWIFILKCLLHPILLFITNAGIRQRIMFV</sequence>
<dbReference type="Proteomes" id="UP001432027">
    <property type="component" value="Unassembled WGS sequence"/>
</dbReference>
<dbReference type="EMBL" id="BTSX01000004">
    <property type="protein sequence ID" value="GMS93168.1"/>
    <property type="molecule type" value="Genomic_DNA"/>
</dbReference>
<name>A0AAV5TDA8_9BILA</name>
<evidence type="ECO:0000313" key="3">
    <source>
        <dbReference type="Proteomes" id="UP001432027"/>
    </source>
</evidence>
<keyword evidence="1" id="KW-1133">Transmembrane helix</keyword>
<keyword evidence="1" id="KW-0812">Transmembrane</keyword>
<accession>A0AAV5TDA8</accession>